<gene>
    <name evidence="1" type="ORF">CAOG_009884</name>
</gene>
<dbReference type="AlphaFoldDB" id="A0A0D2WTW0"/>
<dbReference type="Proteomes" id="UP000008743">
    <property type="component" value="Unassembled WGS sequence"/>
</dbReference>
<proteinExistence type="predicted"/>
<dbReference type="EMBL" id="KE346368">
    <property type="protein sequence ID" value="KJE95168.1"/>
    <property type="molecule type" value="Genomic_DNA"/>
</dbReference>
<protein>
    <submittedName>
        <fullName evidence="1">Uncharacterized protein</fullName>
    </submittedName>
</protein>
<evidence type="ECO:0000313" key="2">
    <source>
        <dbReference type="Proteomes" id="UP000008743"/>
    </source>
</evidence>
<reference evidence="2" key="1">
    <citation type="submission" date="2011-02" db="EMBL/GenBank/DDBJ databases">
        <title>The Genome Sequence of Capsaspora owczarzaki ATCC 30864.</title>
        <authorList>
            <person name="Russ C."/>
            <person name="Cuomo C."/>
            <person name="Burger G."/>
            <person name="Gray M.W."/>
            <person name="Holland P.W.H."/>
            <person name="King N."/>
            <person name="Lang F.B.F."/>
            <person name="Roger A.J."/>
            <person name="Ruiz-Trillo I."/>
            <person name="Young S.K."/>
            <person name="Zeng Q."/>
            <person name="Gargeya S."/>
            <person name="Alvarado L."/>
            <person name="Berlin A."/>
            <person name="Chapman S.B."/>
            <person name="Chen Z."/>
            <person name="Freedman E."/>
            <person name="Gellesch M."/>
            <person name="Goldberg J."/>
            <person name="Griggs A."/>
            <person name="Gujja S."/>
            <person name="Heilman E."/>
            <person name="Heiman D."/>
            <person name="Howarth C."/>
            <person name="Mehta T."/>
            <person name="Neiman D."/>
            <person name="Pearson M."/>
            <person name="Roberts A."/>
            <person name="Saif S."/>
            <person name="Shea T."/>
            <person name="Shenoy N."/>
            <person name="Sisk P."/>
            <person name="Stolte C."/>
            <person name="Sykes S."/>
            <person name="White J."/>
            <person name="Yandava C."/>
            <person name="Haas B."/>
            <person name="Nusbaum C."/>
            <person name="Birren B."/>
        </authorList>
    </citation>
    <scope>NUCLEOTIDE SEQUENCE</scope>
    <source>
        <strain evidence="2">ATCC 30864</strain>
    </source>
</reference>
<sequence length="109" mass="12204">MTAEPEIKQGNTEQSQTNSLWSLIFVIVVGCQVGKSDYPFPSPAKDTSRHNLKQREAPCCRVMSHALGRSQRWEEIKLTADSKTNITANNNKQLDPYADLRRECGKAAP</sequence>
<evidence type="ECO:0000313" key="1">
    <source>
        <dbReference type="EMBL" id="KJE95168.1"/>
    </source>
</evidence>
<accession>A0A0D2WTW0</accession>
<organism evidence="1 2">
    <name type="scientific">Capsaspora owczarzaki (strain ATCC 30864)</name>
    <dbReference type="NCBI Taxonomy" id="595528"/>
    <lineage>
        <taxon>Eukaryota</taxon>
        <taxon>Filasterea</taxon>
        <taxon>Capsaspora</taxon>
    </lineage>
</organism>
<dbReference type="InParanoid" id="A0A0D2WTW0"/>
<name>A0A0D2WTW0_CAPO3</name>
<keyword evidence="2" id="KW-1185">Reference proteome</keyword>